<keyword evidence="2" id="KW-1185">Reference proteome</keyword>
<proteinExistence type="predicted"/>
<gene>
    <name evidence="1" type="ORF">FHG64_16000</name>
</gene>
<reference evidence="1 2" key="1">
    <citation type="submission" date="2019-06" db="EMBL/GenBank/DDBJ databases">
        <title>Complete genome sequence of Antarcticibacterium flavum KCTC 52984T from an Antarctic marine sediment.</title>
        <authorList>
            <person name="Lee Y.M."/>
            <person name="Shin S.C."/>
        </authorList>
    </citation>
    <scope>NUCLEOTIDE SEQUENCE [LARGE SCALE GENOMIC DNA]</scope>
    <source>
        <strain evidence="1 2">KCTC 52984</strain>
    </source>
</reference>
<evidence type="ECO:0000313" key="1">
    <source>
        <dbReference type="EMBL" id="QCY70771.1"/>
    </source>
</evidence>
<protein>
    <submittedName>
        <fullName evidence="1">Uncharacterized protein</fullName>
    </submittedName>
</protein>
<name>A0A5B7X808_9FLAO</name>
<dbReference type="Proteomes" id="UP000309016">
    <property type="component" value="Chromosome"/>
</dbReference>
<dbReference type="OrthoDB" id="1414916at2"/>
<dbReference type="RefSeq" id="WP_139067330.1">
    <property type="nucleotide sequence ID" value="NZ_CP040812.1"/>
</dbReference>
<dbReference type="KEGG" id="afla:FHG64_16000"/>
<sequence length="225" mass="26625">MSSKFNIPNGIMYNAYFILWKDANYVEEFYKKRLESYLYNYSHEKSTKDDHLKDGKLYFSGVTKDGIEITENDFIHYEITRLNLIPEHLLDFDGKKRVDFYRQFLQKKLFSILLGNTKPLPQPEIDLKGKFIDETWFKIGLTFATGQAQRLYEEYKDKRGHFTKVATKLGFKSTDRPYFSQTIHNSTVDNKNLYSDPDKLEKIYTYCQVRNITVCSDFLSQLSSK</sequence>
<organism evidence="1 2">
    <name type="scientific">Antarcticibacterium flavum</name>
    <dbReference type="NCBI Taxonomy" id="2058175"/>
    <lineage>
        <taxon>Bacteria</taxon>
        <taxon>Pseudomonadati</taxon>
        <taxon>Bacteroidota</taxon>
        <taxon>Flavobacteriia</taxon>
        <taxon>Flavobacteriales</taxon>
        <taxon>Flavobacteriaceae</taxon>
        <taxon>Antarcticibacterium</taxon>
    </lineage>
</organism>
<dbReference type="EMBL" id="CP040812">
    <property type="protein sequence ID" value="QCY70771.1"/>
    <property type="molecule type" value="Genomic_DNA"/>
</dbReference>
<dbReference type="AlphaFoldDB" id="A0A5B7X808"/>
<accession>A0A5B7X808</accession>
<evidence type="ECO:0000313" key="2">
    <source>
        <dbReference type="Proteomes" id="UP000309016"/>
    </source>
</evidence>